<dbReference type="GO" id="GO:0043812">
    <property type="term" value="F:phosphatidylinositol-4-phosphate phosphatase activity"/>
    <property type="evidence" value="ECO:0007669"/>
    <property type="project" value="TreeGrafter"/>
</dbReference>
<dbReference type="STRING" id="75743.A0A401NTV9"/>
<dbReference type="OrthoDB" id="405996at2759"/>
<evidence type="ECO:0000259" key="2">
    <source>
        <dbReference type="PROSITE" id="PS50275"/>
    </source>
</evidence>
<name>A0A401NTV9_SCYTO</name>
<feature type="domain" description="HSac2" evidence="3">
    <location>
        <begin position="91"/>
        <end position="268"/>
    </location>
</feature>
<dbReference type="PROSITE" id="PS51791">
    <property type="entry name" value="HSAC2"/>
    <property type="match status" value="1"/>
</dbReference>
<dbReference type="PROSITE" id="PS50275">
    <property type="entry name" value="SAC"/>
    <property type="match status" value="1"/>
</dbReference>
<evidence type="ECO:0000313" key="4">
    <source>
        <dbReference type="EMBL" id="GCB64289.1"/>
    </source>
</evidence>
<evidence type="ECO:0000313" key="5">
    <source>
        <dbReference type="Proteomes" id="UP000288216"/>
    </source>
</evidence>
<dbReference type="InterPro" id="IPR002013">
    <property type="entry name" value="SAC_dom"/>
</dbReference>
<reference evidence="4 5" key="1">
    <citation type="journal article" date="2018" name="Nat. Ecol. Evol.">
        <title>Shark genomes provide insights into elasmobranch evolution and the origin of vertebrates.</title>
        <authorList>
            <person name="Hara Y"/>
            <person name="Yamaguchi K"/>
            <person name="Onimaru K"/>
            <person name="Kadota M"/>
            <person name="Koyanagi M"/>
            <person name="Keeley SD"/>
            <person name="Tatsumi K"/>
            <person name="Tanaka K"/>
            <person name="Motone F"/>
            <person name="Kageyama Y"/>
            <person name="Nozu R"/>
            <person name="Adachi N"/>
            <person name="Nishimura O"/>
            <person name="Nakagawa R"/>
            <person name="Tanegashima C"/>
            <person name="Kiyatake I"/>
            <person name="Matsumoto R"/>
            <person name="Murakumo K"/>
            <person name="Nishida K"/>
            <person name="Terakita A"/>
            <person name="Kuratani S"/>
            <person name="Sato K"/>
            <person name="Hyodo S Kuraku.S."/>
        </authorList>
    </citation>
    <scope>NUCLEOTIDE SEQUENCE [LARGE SCALE GENOMIC DNA]</scope>
</reference>
<dbReference type="PANTHER" id="PTHR45662:SF8">
    <property type="entry name" value="PHOSPHATIDYLINOSITIDE PHOSPHATASE SAC2"/>
    <property type="match status" value="1"/>
</dbReference>
<dbReference type="Pfam" id="PF02383">
    <property type="entry name" value="Syja_N"/>
    <property type="match status" value="1"/>
</dbReference>
<feature type="region of interest" description="Disordered" evidence="1">
    <location>
        <begin position="395"/>
        <end position="527"/>
    </location>
</feature>
<feature type="domain" description="SAC" evidence="2">
    <location>
        <begin position="1"/>
        <end position="55"/>
    </location>
</feature>
<keyword evidence="5" id="KW-1185">Reference proteome</keyword>
<dbReference type="Pfam" id="PF12456">
    <property type="entry name" value="hSac2"/>
    <property type="match status" value="1"/>
</dbReference>
<proteinExistence type="predicted"/>
<evidence type="ECO:0000259" key="3">
    <source>
        <dbReference type="PROSITE" id="PS51791"/>
    </source>
</evidence>
<feature type="compositionally biased region" description="Polar residues" evidence="1">
    <location>
        <begin position="478"/>
        <end position="497"/>
    </location>
</feature>
<dbReference type="GO" id="GO:0045334">
    <property type="term" value="C:clathrin-coated endocytic vesicle"/>
    <property type="evidence" value="ECO:0007669"/>
    <property type="project" value="TreeGrafter"/>
</dbReference>
<gene>
    <name evidence="4" type="ORF">scyTo_0013315</name>
</gene>
<dbReference type="GO" id="GO:2001135">
    <property type="term" value="P:regulation of endocytic recycling"/>
    <property type="evidence" value="ECO:0007669"/>
    <property type="project" value="TreeGrafter"/>
</dbReference>
<accession>A0A401NTV9</accession>
<dbReference type="InterPro" id="IPR022158">
    <property type="entry name" value="Inositol_phosphatase"/>
</dbReference>
<dbReference type="EMBL" id="BFAA01006754">
    <property type="protein sequence ID" value="GCB64289.1"/>
    <property type="molecule type" value="Genomic_DNA"/>
</dbReference>
<evidence type="ECO:0008006" key="6">
    <source>
        <dbReference type="Google" id="ProtNLM"/>
    </source>
</evidence>
<dbReference type="GO" id="GO:0046856">
    <property type="term" value="P:phosphatidylinositol dephosphorylation"/>
    <property type="evidence" value="ECO:0007669"/>
    <property type="project" value="TreeGrafter"/>
</dbReference>
<dbReference type="PANTHER" id="PTHR45662">
    <property type="entry name" value="PHOSPHATIDYLINOSITIDE PHOSPHATASE SAC1"/>
    <property type="match status" value="1"/>
</dbReference>
<evidence type="ECO:0000256" key="1">
    <source>
        <dbReference type="SAM" id="MobiDB-lite"/>
    </source>
</evidence>
<dbReference type="GO" id="GO:0005769">
    <property type="term" value="C:early endosome"/>
    <property type="evidence" value="ECO:0007669"/>
    <property type="project" value="TreeGrafter"/>
</dbReference>
<sequence>MRYKRRGVDSDGNVANYVETEQLVYRGDNILSFVQLRGSVPIFWSQQGYRYKPRPKLHRNLMHGVKMTMDMQTLIGKEKPAKALLKRESMSRQKEEIEALIQTCSFLLIPTSEEFLGGWLFINCMPSSGDTSAQDVDVTFLLSNHACYFAYIDKDSEITHHSRIGLEDIDKIEIGKNVAFASVRLSLLELKIRQPIAMANSKTFHLRLHCRSAGKRDGLFTLQSTLQCQQDSSRGTLQSIAKAVQKAKRDTTGLDLPVLVDNPHRGLIEAAPDVPELPARFTPTIKVNAGPAECHEGEVLYQIDQQRAKDQMFSIYLPTEGKQTLPHPVKLLEKEDDSSDFWPYVSSSSSTCSTCKNSDQEEYFLSSNSTSSSSSFLSESDPTTMQRFMLAQVDPSAGRPKAGERSQAQRPPLAARFPCQNELPPIRGLGINTTSRYSRNLQAQGLPPRLKVPTRPSSKSGPRAGQAGRPATPKRPSAQPSPAQVYNRASPSKGQSRGNRRARHTARAEEARLASWSKQMDEILPPD</sequence>
<comment type="caution">
    <text evidence="4">The sequence shown here is derived from an EMBL/GenBank/DDBJ whole genome shotgun (WGS) entry which is preliminary data.</text>
</comment>
<dbReference type="InterPro" id="IPR034753">
    <property type="entry name" value="hSac2"/>
</dbReference>
<feature type="compositionally biased region" description="Polar residues" evidence="1">
    <location>
        <begin position="431"/>
        <end position="443"/>
    </location>
</feature>
<dbReference type="Proteomes" id="UP000288216">
    <property type="component" value="Unassembled WGS sequence"/>
</dbReference>
<dbReference type="AlphaFoldDB" id="A0A401NTV9"/>
<protein>
    <recommendedName>
        <fullName evidence="6">SAC domain-containing protein</fullName>
    </recommendedName>
</protein>
<organism evidence="4 5">
    <name type="scientific">Scyliorhinus torazame</name>
    <name type="common">Cloudy catshark</name>
    <name type="synonym">Catulus torazame</name>
    <dbReference type="NCBI Taxonomy" id="75743"/>
    <lineage>
        <taxon>Eukaryota</taxon>
        <taxon>Metazoa</taxon>
        <taxon>Chordata</taxon>
        <taxon>Craniata</taxon>
        <taxon>Vertebrata</taxon>
        <taxon>Chondrichthyes</taxon>
        <taxon>Elasmobranchii</taxon>
        <taxon>Galeomorphii</taxon>
        <taxon>Galeoidea</taxon>
        <taxon>Carcharhiniformes</taxon>
        <taxon>Scyliorhinidae</taxon>
        <taxon>Scyliorhinus</taxon>
    </lineage>
</organism>